<dbReference type="Proteomes" id="UP000681720">
    <property type="component" value="Unassembled WGS sequence"/>
</dbReference>
<organism evidence="1 2">
    <name type="scientific">Rotaria magnacalcarata</name>
    <dbReference type="NCBI Taxonomy" id="392030"/>
    <lineage>
        <taxon>Eukaryota</taxon>
        <taxon>Metazoa</taxon>
        <taxon>Spiralia</taxon>
        <taxon>Gnathifera</taxon>
        <taxon>Rotifera</taxon>
        <taxon>Eurotatoria</taxon>
        <taxon>Bdelloidea</taxon>
        <taxon>Philodinida</taxon>
        <taxon>Philodinidae</taxon>
        <taxon>Rotaria</taxon>
    </lineage>
</organism>
<dbReference type="EMBL" id="CAJOBJ010004248">
    <property type="protein sequence ID" value="CAF3994147.1"/>
    <property type="molecule type" value="Genomic_DNA"/>
</dbReference>
<dbReference type="AlphaFoldDB" id="A0A8S2NAT5"/>
<comment type="caution">
    <text evidence="1">The sequence shown here is derived from an EMBL/GenBank/DDBJ whole genome shotgun (WGS) entry which is preliminary data.</text>
</comment>
<accession>A0A8S2NAT5</accession>
<feature type="non-terminal residue" evidence="1">
    <location>
        <position position="1"/>
    </location>
</feature>
<protein>
    <submittedName>
        <fullName evidence="1">Uncharacterized protein</fullName>
    </submittedName>
</protein>
<name>A0A8S2NAT5_9BILA</name>
<evidence type="ECO:0000313" key="1">
    <source>
        <dbReference type="EMBL" id="CAF3994147.1"/>
    </source>
</evidence>
<sequence>MVNAGAIIDVKLKRKEVGFIADNPSI</sequence>
<proteinExistence type="predicted"/>
<evidence type="ECO:0000313" key="2">
    <source>
        <dbReference type="Proteomes" id="UP000681720"/>
    </source>
</evidence>
<reference evidence="1" key="1">
    <citation type="submission" date="2021-02" db="EMBL/GenBank/DDBJ databases">
        <authorList>
            <person name="Nowell W R."/>
        </authorList>
    </citation>
    <scope>NUCLEOTIDE SEQUENCE</scope>
</reference>
<gene>
    <name evidence="1" type="ORF">GIL414_LOCUS11379</name>
</gene>